<accession>A0A1L9N7G5</accession>
<gene>
    <name evidence="1" type="ORF">ASPTUDRAFT_565994</name>
</gene>
<reference evidence="2" key="1">
    <citation type="journal article" date="2017" name="Genome Biol.">
        <title>Comparative genomics reveals high biological diversity and specific adaptations in the industrially and medically important fungal genus Aspergillus.</title>
        <authorList>
            <person name="de Vries R.P."/>
            <person name="Riley R."/>
            <person name="Wiebenga A."/>
            <person name="Aguilar-Osorio G."/>
            <person name="Amillis S."/>
            <person name="Uchima C.A."/>
            <person name="Anderluh G."/>
            <person name="Asadollahi M."/>
            <person name="Askin M."/>
            <person name="Barry K."/>
            <person name="Battaglia E."/>
            <person name="Bayram O."/>
            <person name="Benocci T."/>
            <person name="Braus-Stromeyer S.A."/>
            <person name="Caldana C."/>
            <person name="Canovas D."/>
            <person name="Cerqueira G.C."/>
            <person name="Chen F."/>
            <person name="Chen W."/>
            <person name="Choi C."/>
            <person name="Clum A."/>
            <person name="Dos Santos R.A."/>
            <person name="Damasio A.R."/>
            <person name="Diallinas G."/>
            <person name="Emri T."/>
            <person name="Fekete E."/>
            <person name="Flipphi M."/>
            <person name="Freyberg S."/>
            <person name="Gallo A."/>
            <person name="Gournas C."/>
            <person name="Habgood R."/>
            <person name="Hainaut M."/>
            <person name="Harispe M.L."/>
            <person name="Henrissat B."/>
            <person name="Hilden K.S."/>
            <person name="Hope R."/>
            <person name="Hossain A."/>
            <person name="Karabika E."/>
            <person name="Karaffa L."/>
            <person name="Karanyi Z."/>
            <person name="Krasevec N."/>
            <person name="Kuo A."/>
            <person name="Kusch H."/>
            <person name="LaButti K."/>
            <person name="Lagendijk E.L."/>
            <person name="Lapidus A."/>
            <person name="Levasseur A."/>
            <person name="Lindquist E."/>
            <person name="Lipzen A."/>
            <person name="Logrieco A.F."/>
            <person name="MacCabe A."/>
            <person name="Maekelae M.R."/>
            <person name="Malavazi I."/>
            <person name="Melin P."/>
            <person name="Meyer V."/>
            <person name="Mielnichuk N."/>
            <person name="Miskei M."/>
            <person name="Molnar A.P."/>
            <person name="Mule G."/>
            <person name="Ngan C.Y."/>
            <person name="Orejas M."/>
            <person name="Orosz E."/>
            <person name="Ouedraogo J.P."/>
            <person name="Overkamp K.M."/>
            <person name="Park H.-S."/>
            <person name="Perrone G."/>
            <person name="Piumi F."/>
            <person name="Punt P.J."/>
            <person name="Ram A.F."/>
            <person name="Ramon A."/>
            <person name="Rauscher S."/>
            <person name="Record E."/>
            <person name="Riano-Pachon D.M."/>
            <person name="Robert V."/>
            <person name="Roehrig J."/>
            <person name="Ruller R."/>
            <person name="Salamov A."/>
            <person name="Salih N.S."/>
            <person name="Samson R.A."/>
            <person name="Sandor E."/>
            <person name="Sanguinetti M."/>
            <person name="Schuetze T."/>
            <person name="Sepcic K."/>
            <person name="Shelest E."/>
            <person name="Sherlock G."/>
            <person name="Sophianopoulou V."/>
            <person name="Squina F.M."/>
            <person name="Sun H."/>
            <person name="Susca A."/>
            <person name="Todd R.B."/>
            <person name="Tsang A."/>
            <person name="Unkles S.E."/>
            <person name="van de Wiele N."/>
            <person name="van Rossen-Uffink D."/>
            <person name="Oliveira J.V."/>
            <person name="Vesth T.C."/>
            <person name="Visser J."/>
            <person name="Yu J.-H."/>
            <person name="Zhou M."/>
            <person name="Andersen M.R."/>
            <person name="Archer D.B."/>
            <person name="Baker S.E."/>
            <person name="Benoit I."/>
            <person name="Brakhage A.A."/>
            <person name="Braus G.H."/>
            <person name="Fischer R."/>
            <person name="Frisvad J.C."/>
            <person name="Goldman G.H."/>
            <person name="Houbraken J."/>
            <person name="Oakley B."/>
            <person name="Pocsi I."/>
            <person name="Scazzocchio C."/>
            <person name="Seiboth B."/>
            <person name="vanKuyk P.A."/>
            <person name="Wortman J."/>
            <person name="Dyer P.S."/>
            <person name="Grigoriev I.V."/>
        </authorList>
    </citation>
    <scope>NUCLEOTIDE SEQUENCE [LARGE SCALE GENOMIC DNA]</scope>
    <source>
        <strain evidence="2">CBS 134.48</strain>
    </source>
</reference>
<dbReference type="Proteomes" id="UP000184304">
    <property type="component" value="Unassembled WGS sequence"/>
</dbReference>
<dbReference type="AlphaFoldDB" id="A0A1L9N7G5"/>
<evidence type="ECO:0000313" key="1">
    <source>
        <dbReference type="EMBL" id="OJI85263.1"/>
    </source>
</evidence>
<name>A0A1L9N7G5_ASPTC</name>
<sequence length="89" mass="9705">MILVLHPFFCAKDLDPLLYFSSSCVRPKGKWDLLALSLLRAGPVAESPSVCVRCLFTELSLSLPLPGSRLALSRGPLILCIFVSGLPYN</sequence>
<evidence type="ECO:0000313" key="2">
    <source>
        <dbReference type="Proteomes" id="UP000184304"/>
    </source>
</evidence>
<dbReference type="EMBL" id="KV878198">
    <property type="protein sequence ID" value="OJI85263.1"/>
    <property type="molecule type" value="Genomic_DNA"/>
</dbReference>
<protein>
    <submittedName>
        <fullName evidence="1">Uncharacterized protein</fullName>
    </submittedName>
</protein>
<organism evidence="1 2">
    <name type="scientific">Aspergillus tubingensis (strain CBS 134.48)</name>
    <dbReference type="NCBI Taxonomy" id="767770"/>
    <lineage>
        <taxon>Eukaryota</taxon>
        <taxon>Fungi</taxon>
        <taxon>Dikarya</taxon>
        <taxon>Ascomycota</taxon>
        <taxon>Pezizomycotina</taxon>
        <taxon>Eurotiomycetes</taxon>
        <taxon>Eurotiomycetidae</taxon>
        <taxon>Eurotiales</taxon>
        <taxon>Aspergillaceae</taxon>
        <taxon>Aspergillus</taxon>
        <taxon>Aspergillus subgen. Circumdati</taxon>
    </lineage>
</organism>
<proteinExistence type="predicted"/>
<keyword evidence="2" id="KW-1185">Reference proteome</keyword>
<dbReference type="VEuPathDB" id="FungiDB:ASPTUDRAFT_565994"/>